<organism evidence="2 3">
    <name type="scientific">Pseudocalidococcus azoricus BACA0444</name>
    <dbReference type="NCBI Taxonomy" id="2918990"/>
    <lineage>
        <taxon>Bacteria</taxon>
        <taxon>Bacillati</taxon>
        <taxon>Cyanobacteriota</taxon>
        <taxon>Cyanophyceae</taxon>
        <taxon>Acaryochloridales</taxon>
        <taxon>Thermosynechococcaceae</taxon>
        <taxon>Pseudocalidococcus</taxon>
        <taxon>Pseudocalidococcus azoricus</taxon>
    </lineage>
</organism>
<dbReference type="AlphaFoldDB" id="A0AAE4FSX5"/>
<gene>
    <name evidence="2" type="ORF">RIF25_07885</name>
</gene>
<protein>
    <submittedName>
        <fullName evidence="2">MBL fold metallo-hydrolase</fullName>
    </submittedName>
</protein>
<dbReference type="Gene3D" id="3.60.15.10">
    <property type="entry name" value="Ribonuclease Z/Hydroxyacylglutathione hydrolase-like"/>
    <property type="match status" value="1"/>
</dbReference>
<reference evidence="3" key="1">
    <citation type="submission" date="2023-07" db="EMBL/GenBank/DDBJ databases">
        <authorList>
            <person name="Luz R."/>
            <person name="Cordeiro R."/>
            <person name="Fonseca A."/>
            <person name="Goncalves V."/>
        </authorList>
    </citation>
    <scope>NUCLEOTIDE SEQUENCE [LARGE SCALE GENOMIC DNA]</scope>
    <source>
        <strain evidence="3">BACA0444</strain>
    </source>
</reference>
<dbReference type="PANTHER" id="PTHR39189:SF1">
    <property type="entry name" value="UPF0173 METAL-DEPENDENT HYDROLASE YTKL"/>
    <property type="match status" value="1"/>
</dbReference>
<feature type="chain" id="PRO_5041898378" evidence="1">
    <location>
        <begin position="27"/>
        <end position="250"/>
    </location>
</feature>
<accession>A0AAE4FSX5</accession>
<evidence type="ECO:0000313" key="3">
    <source>
        <dbReference type="Proteomes" id="UP001268256"/>
    </source>
</evidence>
<evidence type="ECO:0000256" key="1">
    <source>
        <dbReference type="SAM" id="SignalP"/>
    </source>
</evidence>
<comment type="caution">
    <text evidence="2">The sequence shown here is derived from an EMBL/GenBank/DDBJ whole genome shotgun (WGS) entry which is preliminary data.</text>
</comment>
<dbReference type="SUPFAM" id="SSF56281">
    <property type="entry name" value="Metallo-hydrolase/oxidoreductase"/>
    <property type="match status" value="1"/>
</dbReference>
<keyword evidence="1" id="KW-0732">Signal</keyword>
<dbReference type="PANTHER" id="PTHR39189">
    <property type="entry name" value="UPF0173 METAL-DEPENDENT HYDROLASE YTKL"/>
    <property type="match status" value="1"/>
</dbReference>
<keyword evidence="3" id="KW-1185">Reference proteome</keyword>
<dbReference type="Pfam" id="PF13483">
    <property type="entry name" value="Lactamase_B_3"/>
    <property type="match status" value="1"/>
</dbReference>
<dbReference type="RefSeq" id="WP_322877999.1">
    <property type="nucleotide sequence ID" value="NZ_JAVMIP010000006.1"/>
</dbReference>
<sequence>MRRRQFFHYVQGGAIASLGVAWSAQAQSGGSLGVQWFGHTCFLFTGSGQRILSNPFQPRGCTKNLPAPKVASNIVMISSRLLDEGFVEGLPGRPKLLFEPGSYNVNGIKFQGVRTNHDRVGGYRFGTNVAWAWTQGGIKILQLGGIAAPITLEQRILMGKPDLLIIPVGGSEKAYTPEEAKAAINFLEPRIVIPSHYLTKGADPKACDLKPLEAFLEIMAGTTIRRVGGSSISLSPSSLPASLVINVLSL</sequence>
<name>A0AAE4FSX5_9CYAN</name>
<feature type="signal peptide" evidence="1">
    <location>
        <begin position="1"/>
        <end position="26"/>
    </location>
</feature>
<dbReference type="EMBL" id="JAVMIP010000006">
    <property type="protein sequence ID" value="MDS3860732.1"/>
    <property type="molecule type" value="Genomic_DNA"/>
</dbReference>
<dbReference type="Proteomes" id="UP001268256">
    <property type="component" value="Unassembled WGS sequence"/>
</dbReference>
<proteinExistence type="predicted"/>
<dbReference type="InterPro" id="IPR036866">
    <property type="entry name" value="RibonucZ/Hydroxyglut_hydro"/>
</dbReference>
<evidence type="ECO:0000313" key="2">
    <source>
        <dbReference type="EMBL" id="MDS3860732.1"/>
    </source>
</evidence>